<name>A0A319D7A3_9EURO</name>
<feature type="non-terminal residue" evidence="1">
    <location>
        <position position="1"/>
    </location>
</feature>
<keyword evidence="2" id="KW-1185">Reference proteome</keyword>
<sequence>PSFILFLFSPYSSNPLSLPLPHTHTHTLSLSLSLALASPLSSFFRFPFLHLSSSHFYSLTLLSDHPLNHPLLKTTTPALYQSIVQIFIDRLDSGLSISIPP</sequence>
<organism evidence="1 2">
    <name type="scientific">Aspergillus uvarum CBS 121591</name>
    <dbReference type="NCBI Taxonomy" id="1448315"/>
    <lineage>
        <taxon>Eukaryota</taxon>
        <taxon>Fungi</taxon>
        <taxon>Dikarya</taxon>
        <taxon>Ascomycota</taxon>
        <taxon>Pezizomycotina</taxon>
        <taxon>Eurotiomycetes</taxon>
        <taxon>Eurotiomycetidae</taxon>
        <taxon>Eurotiales</taxon>
        <taxon>Aspergillaceae</taxon>
        <taxon>Aspergillus</taxon>
        <taxon>Aspergillus subgen. Circumdati</taxon>
    </lineage>
</organism>
<proteinExistence type="predicted"/>
<dbReference type="VEuPathDB" id="FungiDB:BO82DRAFT_323271"/>
<dbReference type="AlphaFoldDB" id="A0A319D7A3"/>
<evidence type="ECO:0000313" key="2">
    <source>
        <dbReference type="Proteomes" id="UP000248340"/>
    </source>
</evidence>
<dbReference type="GeneID" id="37135532"/>
<gene>
    <name evidence="1" type="ORF">BO82DRAFT_323271</name>
</gene>
<reference evidence="1 2" key="1">
    <citation type="submission" date="2016-12" db="EMBL/GenBank/DDBJ databases">
        <title>The genomes of Aspergillus section Nigri reveals drivers in fungal speciation.</title>
        <authorList>
            <consortium name="DOE Joint Genome Institute"/>
            <person name="Vesth T.C."/>
            <person name="Nybo J."/>
            <person name="Theobald S."/>
            <person name="Brandl J."/>
            <person name="Frisvad J.C."/>
            <person name="Nielsen K.F."/>
            <person name="Lyhne E.K."/>
            <person name="Kogle M.E."/>
            <person name="Kuo A."/>
            <person name="Riley R."/>
            <person name="Clum A."/>
            <person name="Nolan M."/>
            <person name="Lipzen A."/>
            <person name="Salamov A."/>
            <person name="Henrissat B."/>
            <person name="Wiebenga A."/>
            <person name="De Vries R.P."/>
            <person name="Grigoriev I.V."/>
            <person name="Mortensen U.H."/>
            <person name="Andersen M.R."/>
            <person name="Baker S.E."/>
        </authorList>
    </citation>
    <scope>NUCLEOTIDE SEQUENCE [LARGE SCALE GENOMIC DNA]</scope>
    <source>
        <strain evidence="1 2">CBS 121591</strain>
    </source>
</reference>
<evidence type="ECO:0000313" key="1">
    <source>
        <dbReference type="EMBL" id="PYH75842.1"/>
    </source>
</evidence>
<accession>A0A319D7A3</accession>
<dbReference type="EMBL" id="KZ821776">
    <property type="protein sequence ID" value="PYH75842.1"/>
    <property type="molecule type" value="Genomic_DNA"/>
</dbReference>
<protein>
    <submittedName>
        <fullName evidence="1">Uncharacterized protein</fullName>
    </submittedName>
</protein>
<dbReference type="Proteomes" id="UP000248340">
    <property type="component" value="Unassembled WGS sequence"/>
</dbReference>
<dbReference type="RefSeq" id="XP_025486042.1">
    <property type="nucleotide sequence ID" value="XM_025632791.1"/>
</dbReference>